<sequence length="94" mass="10932">MNMDVPIKNLGGNFIMFLPMGIYLPYFFSRLNKISMFSISMVMVLFVIEVMQLVMRRGSFDIDDFILNMCGALIGFAMWKTKTVQKMNLKFLVK</sequence>
<dbReference type="InterPro" id="IPR053150">
    <property type="entry name" value="Teicoplanin_resist-assoc"/>
</dbReference>
<evidence type="ECO:0000313" key="3">
    <source>
        <dbReference type="EMBL" id="KGX87178.1"/>
    </source>
</evidence>
<keyword evidence="1" id="KW-1133">Transmembrane helix</keyword>
<reference evidence="3 4" key="1">
    <citation type="submission" date="2013-08" db="EMBL/GenBank/DDBJ databases">
        <authorList>
            <person name="Huang J."/>
            <person name="Wang G."/>
        </authorList>
    </citation>
    <scope>NUCLEOTIDE SEQUENCE [LARGE SCALE GENOMIC DNA]</scope>
    <source>
        <strain evidence="3 4">JSM 072002</strain>
    </source>
</reference>
<name>A0A0A5G7L8_9BACI</name>
<protein>
    <submittedName>
        <fullName evidence="3">Teicoplanin resistance protein VanZ</fullName>
    </submittedName>
</protein>
<dbReference type="AlphaFoldDB" id="A0A0A5G7L8"/>
<evidence type="ECO:0000313" key="4">
    <source>
        <dbReference type="Proteomes" id="UP000030401"/>
    </source>
</evidence>
<organism evidence="3 4">
    <name type="scientific">Pontibacillus litoralis JSM 072002</name>
    <dbReference type="NCBI Taxonomy" id="1385512"/>
    <lineage>
        <taxon>Bacteria</taxon>
        <taxon>Bacillati</taxon>
        <taxon>Bacillota</taxon>
        <taxon>Bacilli</taxon>
        <taxon>Bacillales</taxon>
        <taxon>Bacillaceae</taxon>
        <taxon>Pontibacillus</taxon>
    </lineage>
</organism>
<dbReference type="InterPro" id="IPR006976">
    <property type="entry name" value="VanZ-like"/>
</dbReference>
<dbReference type="Pfam" id="PF04892">
    <property type="entry name" value="VanZ"/>
    <property type="match status" value="1"/>
</dbReference>
<keyword evidence="1" id="KW-0472">Membrane</keyword>
<keyword evidence="1" id="KW-0812">Transmembrane</keyword>
<accession>A0A0A5G7L8</accession>
<comment type="caution">
    <text evidence="3">The sequence shown here is derived from an EMBL/GenBank/DDBJ whole genome shotgun (WGS) entry which is preliminary data.</text>
</comment>
<dbReference type="PANTHER" id="PTHR36834">
    <property type="entry name" value="MEMBRANE PROTEIN-RELATED"/>
    <property type="match status" value="1"/>
</dbReference>
<feature type="domain" description="VanZ-like" evidence="2">
    <location>
        <begin position="11"/>
        <end position="80"/>
    </location>
</feature>
<dbReference type="PANTHER" id="PTHR36834:SF1">
    <property type="entry name" value="INTEGRAL MEMBRANE PROTEIN"/>
    <property type="match status" value="1"/>
</dbReference>
<proteinExistence type="predicted"/>
<dbReference type="Proteomes" id="UP000030401">
    <property type="component" value="Unassembled WGS sequence"/>
</dbReference>
<dbReference type="EMBL" id="AVPG01000008">
    <property type="protein sequence ID" value="KGX87178.1"/>
    <property type="molecule type" value="Genomic_DNA"/>
</dbReference>
<feature type="transmembrane region" description="Helical" evidence="1">
    <location>
        <begin position="62"/>
        <end position="79"/>
    </location>
</feature>
<feature type="transmembrane region" description="Helical" evidence="1">
    <location>
        <begin position="12"/>
        <end position="28"/>
    </location>
</feature>
<dbReference type="eggNOG" id="COG4767">
    <property type="taxonomic scope" value="Bacteria"/>
</dbReference>
<gene>
    <name evidence="3" type="ORF">N784_16150</name>
</gene>
<keyword evidence="4" id="KW-1185">Reference proteome</keyword>
<dbReference type="OrthoDB" id="4822551at2"/>
<feature type="transmembrane region" description="Helical" evidence="1">
    <location>
        <begin position="34"/>
        <end position="55"/>
    </location>
</feature>
<evidence type="ECO:0000256" key="1">
    <source>
        <dbReference type="SAM" id="Phobius"/>
    </source>
</evidence>
<evidence type="ECO:0000259" key="2">
    <source>
        <dbReference type="Pfam" id="PF04892"/>
    </source>
</evidence>